<keyword evidence="3" id="KW-1185">Reference proteome</keyword>
<dbReference type="EnsemblMetazoa" id="ASIC003838-RA">
    <property type="protein sequence ID" value="ASIC003838-PA"/>
    <property type="gene ID" value="ASIC003838"/>
</dbReference>
<reference evidence="2" key="2">
    <citation type="submission" date="2020-05" db="UniProtKB">
        <authorList>
            <consortium name="EnsemblMetazoa"/>
        </authorList>
    </citation>
    <scope>IDENTIFICATION</scope>
</reference>
<organism evidence="1">
    <name type="scientific">Anopheles sinensis</name>
    <name type="common">Mosquito</name>
    <dbReference type="NCBI Taxonomy" id="74873"/>
    <lineage>
        <taxon>Eukaryota</taxon>
        <taxon>Metazoa</taxon>
        <taxon>Ecdysozoa</taxon>
        <taxon>Arthropoda</taxon>
        <taxon>Hexapoda</taxon>
        <taxon>Insecta</taxon>
        <taxon>Pterygota</taxon>
        <taxon>Neoptera</taxon>
        <taxon>Endopterygota</taxon>
        <taxon>Diptera</taxon>
        <taxon>Nematocera</taxon>
        <taxon>Culicoidea</taxon>
        <taxon>Culicidae</taxon>
        <taxon>Anophelinae</taxon>
        <taxon>Anopheles</taxon>
    </lineage>
</organism>
<protein>
    <submittedName>
        <fullName evidence="1 2">MFS general substrate transporter</fullName>
    </submittedName>
</protein>
<dbReference type="AlphaFoldDB" id="A0A084VFD3"/>
<reference evidence="1 3" key="1">
    <citation type="journal article" date="2014" name="BMC Genomics">
        <title>Genome sequence of Anopheles sinensis provides insight into genetics basis of mosquito competence for malaria parasites.</title>
        <authorList>
            <person name="Zhou D."/>
            <person name="Zhang D."/>
            <person name="Ding G."/>
            <person name="Shi L."/>
            <person name="Hou Q."/>
            <person name="Ye Y."/>
            <person name="Xu Y."/>
            <person name="Zhou H."/>
            <person name="Xiong C."/>
            <person name="Li S."/>
            <person name="Yu J."/>
            <person name="Hong S."/>
            <person name="Yu X."/>
            <person name="Zou P."/>
            <person name="Chen C."/>
            <person name="Chang X."/>
            <person name="Wang W."/>
            <person name="Lv Y."/>
            <person name="Sun Y."/>
            <person name="Ma L."/>
            <person name="Shen B."/>
            <person name="Zhu C."/>
        </authorList>
    </citation>
    <scope>NUCLEOTIDE SEQUENCE [LARGE SCALE GENOMIC DNA]</scope>
</reference>
<sequence length="175" mass="18583">MFSAGGIPTPLAVSNQRSAKPQGRLRRFFAVFVCVSVLFAASRLRGSLRTSSRHFQQHHSSPRLARPPALELVFFTVSLVPLLGETGPGADRIGEDPRGYGPVTNERGGLSLCFSASVIVKRSSQADASAVAVSGFGTGKCATPVVGSVCWRLCVQAHTHTHVHTKTGGELQCEI</sequence>
<proteinExistence type="predicted"/>
<evidence type="ECO:0000313" key="3">
    <source>
        <dbReference type="Proteomes" id="UP000030765"/>
    </source>
</evidence>
<evidence type="ECO:0000313" key="2">
    <source>
        <dbReference type="EnsemblMetazoa" id="ASIC003838-PA"/>
    </source>
</evidence>
<dbReference type="EMBL" id="KE524786">
    <property type="protein sequence ID" value="KFB36677.1"/>
    <property type="molecule type" value="Genomic_DNA"/>
</dbReference>
<evidence type="ECO:0000313" key="1">
    <source>
        <dbReference type="EMBL" id="KFB36677.1"/>
    </source>
</evidence>
<dbReference type="EMBL" id="ATLV01012375">
    <property type="status" value="NOT_ANNOTATED_CDS"/>
    <property type="molecule type" value="Genomic_DNA"/>
</dbReference>
<dbReference type="VEuPathDB" id="VectorBase:ASIC003838"/>
<name>A0A084VFD3_ANOSI</name>
<accession>A0A084VFD3</accession>
<dbReference type="VEuPathDB" id="VectorBase:ASIS016952"/>
<gene>
    <name evidence="1" type="ORF">ZHAS_00003838</name>
</gene>
<dbReference type="Proteomes" id="UP000030765">
    <property type="component" value="Unassembled WGS sequence"/>
</dbReference>